<sequence length="147" mass="14398">MIIAKFAAKFAASVAAVLVAAVWSVAPAGPAVAAAGIAVTGVSVGDYPDSGLWVSGTATCSTTTGTGVVDVSALQVLFGANASGWGATTVSCADQPAYWSVFASTAGACFHPGTGSGCFQRDSLASVFATLTRGGAQEAFHGDAFPT</sequence>
<accession>A0A3N1H5M8</accession>
<keyword evidence="1" id="KW-0732">Signal</keyword>
<dbReference type="EMBL" id="RJKM01000001">
    <property type="protein sequence ID" value="ROP37819.1"/>
    <property type="molecule type" value="Genomic_DNA"/>
</dbReference>
<dbReference type="AlphaFoldDB" id="A0A3N1H5M8"/>
<feature type="signal peptide" evidence="1">
    <location>
        <begin position="1"/>
        <end position="33"/>
    </location>
</feature>
<feature type="chain" id="PRO_5018324000" description="Secreted protein" evidence="1">
    <location>
        <begin position="34"/>
        <end position="147"/>
    </location>
</feature>
<comment type="caution">
    <text evidence="2">The sequence shown here is derived from an EMBL/GenBank/DDBJ whole genome shotgun (WGS) entry which is preliminary data.</text>
</comment>
<organism evidence="2 3">
    <name type="scientific">Saccharothrix texasensis</name>
    <dbReference type="NCBI Taxonomy" id="103734"/>
    <lineage>
        <taxon>Bacteria</taxon>
        <taxon>Bacillati</taxon>
        <taxon>Actinomycetota</taxon>
        <taxon>Actinomycetes</taxon>
        <taxon>Pseudonocardiales</taxon>
        <taxon>Pseudonocardiaceae</taxon>
        <taxon>Saccharothrix</taxon>
    </lineage>
</organism>
<dbReference type="RefSeq" id="WP_123743559.1">
    <property type="nucleotide sequence ID" value="NZ_RJKM01000001.1"/>
</dbReference>
<proteinExistence type="predicted"/>
<evidence type="ECO:0008006" key="4">
    <source>
        <dbReference type="Google" id="ProtNLM"/>
    </source>
</evidence>
<name>A0A3N1H5M8_9PSEU</name>
<gene>
    <name evidence="2" type="ORF">EDD40_3145</name>
</gene>
<evidence type="ECO:0000313" key="3">
    <source>
        <dbReference type="Proteomes" id="UP000268727"/>
    </source>
</evidence>
<keyword evidence="3" id="KW-1185">Reference proteome</keyword>
<evidence type="ECO:0000313" key="2">
    <source>
        <dbReference type="EMBL" id="ROP37819.1"/>
    </source>
</evidence>
<evidence type="ECO:0000256" key="1">
    <source>
        <dbReference type="SAM" id="SignalP"/>
    </source>
</evidence>
<dbReference type="OrthoDB" id="10013057at2"/>
<reference evidence="2 3" key="1">
    <citation type="submission" date="2018-11" db="EMBL/GenBank/DDBJ databases">
        <title>Sequencing the genomes of 1000 actinobacteria strains.</title>
        <authorList>
            <person name="Klenk H.-P."/>
        </authorList>
    </citation>
    <scope>NUCLEOTIDE SEQUENCE [LARGE SCALE GENOMIC DNA]</scope>
    <source>
        <strain evidence="2 3">DSM 44231</strain>
    </source>
</reference>
<protein>
    <recommendedName>
        <fullName evidence="4">Secreted protein</fullName>
    </recommendedName>
</protein>
<dbReference type="Proteomes" id="UP000268727">
    <property type="component" value="Unassembled WGS sequence"/>
</dbReference>